<feature type="domain" description="SAM-dependent MTase TRM10-type" evidence="4">
    <location>
        <begin position="157"/>
        <end position="366"/>
    </location>
</feature>
<comment type="caution">
    <text evidence="5">The sequence shown here is derived from an EMBL/GenBank/DDBJ whole genome shotgun (WGS) entry which is preliminary data.</text>
</comment>
<dbReference type="PANTHER" id="PTHR13563:SF12">
    <property type="entry name" value="PROTEIN CBG09110"/>
    <property type="match status" value="1"/>
</dbReference>
<reference evidence="5 6" key="1">
    <citation type="submission" date="2014-11" db="EMBL/GenBank/DDBJ databases">
        <title>Genetic blueprint of the zoonotic pathogen Toxocara canis.</title>
        <authorList>
            <person name="Zhu X.-Q."/>
            <person name="Korhonen P.K."/>
            <person name="Cai H."/>
            <person name="Young N.D."/>
            <person name="Nejsum P."/>
            <person name="von Samson-Himmelstjerna G."/>
            <person name="Boag P.R."/>
            <person name="Tan P."/>
            <person name="Li Q."/>
            <person name="Min J."/>
            <person name="Yang Y."/>
            <person name="Wang X."/>
            <person name="Fang X."/>
            <person name="Hall R.S."/>
            <person name="Hofmann A."/>
            <person name="Sternberg P.W."/>
            <person name="Jex A.R."/>
            <person name="Gasser R.B."/>
        </authorList>
    </citation>
    <scope>NUCLEOTIDE SEQUENCE [LARGE SCALE GENOMIC DNA]</scope>
    <source>
        <strain evidence="5">PN_DK_2014</strain>
    </source>
</reference>
<dbReference type="InterPro" id="IPR038459">
    <property type="entry name" value="MT_TRM10-typ_sf"/>
</dbReference>
<keyword evidence="3" id="KW-0949">S-adenosyl-L-methionine</keyword>
<dbReference type="GO" id="GO:0000049">
    <property type="term" value="F:tRNA binding"/>
    <property type="evidence" value="ECO:0007669"/>
    <property type="project" value="TreeGrafter"/>
</dbReference>
<evidence type="ECO:0000256" key="1">
    <source>
        <dbReference type="ARBA" id="ARBA00022603"/>
    </source>
</evidence>
<dbReference type="Proteomes" id="UP000031036">
    <property type="component" value="Unassembled WGS sequence"/>
</dbReference>
<dbReference type="PANTHER" id="PTHR13563">
    <property type="entry name" value="TRNA (GUANINE-9-) METHYLTRANSFERASE"/>
    <property type="match status" value="1"/>
</dbReference>
<dbReference type="GO" id="GO:0032259">
    <property type="term" value="P:methylation"/>
    <property type="evidence" value="ECO:0007669"/>
    <property type="project" value="UniProtKB-KW"/>
</dbReference>
<dbReference type="GO" id="GO:0005654">
    <property type="term" value="C:nucleoplasm"/>
    <property type="evidence" value="ECO:0007669"/>
    <property type="project" value="TreeGrafter"/>
</dbReference>
<dbReference type="OMA" id="ARIPFNE"/>
<organism evidence="5 6">
    <name type="scientific">Toxocara canis</name>
    <name type="common">Canine roundworm</name>
    <dbReference type="NCBI Taxonomy" id="6265"/>
    <lineage>
        <taxon>Eukaryota</taxon>
        <taxon>Metazoa</taxon>
        <taxon>Ecdysozoa</taxon>
        <taxon>Nematoda</taxon>
        <taxon>Chromadorea</taxon>
        <taxon>Rhabditida</taxon>
        <taxon>Spirurina</taxon>
        <taxon>Ascaridomorpha</taxon>
        <taxon>Ascaridoidea</taxon>
        <taxon>Toxocaridae</taxon>
        <taxon>Toxocara</taxon>
    </lineage>
</organism>
<accession>A0A0B2W242</accession>
<dbReference type="InterPro" id="IPR028564">
    <property type="entry name" value="MT_TRM10-typ"/>
</dbReference>
<dbReference type="OrthoDB" id="9976048at2759"/>
<sequence>MGTIKCFVSSPNPEASASTTDFAEAYKIKLESLRPKKAFLSTLNNEQHAHINKLIKELEVYLWMAPTSPDTIEDEHWRRLMAQKSTSDRVSYLRYLAISQHRAKGDLLRKKSTDEELVKLREAERERFDRGGMGYGPGMYQIMLNPLRNKKRIHQQYGARVWRAMRLDEKPHIVFDMQFIDEMQQRRRSIIGNQMQFLISENFKREEPFLLSFANFNDQSEENKRLLNKTSRTVRFCSFVGFYSGEHTNQTILPDFTNKSVHELYPDEKEIVYISRYGREVLDGPLRNKVYVICASYDSNRESIGAARKGNFRAMRLPFKRYVRWQSGPQYLPFINLVRVLDEVYQTNGDWKNALLNNISKRHLRSPEETSAYAAFNTEKTKEKKRQMEELVKMIEDATANA</sequence>
<dbReference type="EMBL" id="JPKZ01000445">
    <property type="protein sequence ID" value="KHN87230.1"/>
    <property type="molecule type" value="Genomic_DNA"/>
</dbReference>
<dbReference type="AlphaFoldDB" id="A0A0B2W242"/>
<dbReference type="GO" id="GO:0070131">
    <property type="term" value="P:positive regulation of mitochondrial translation"/>
    <property type="evidence" value="ECO:0007669"/>
    <property type="project" value="TreeGrafter"/>
</dbReference>
<dbReference type="Gene3D" id="3.40.1280.30">
    <property type="match status" value="1"/>
</dbReference>
<keyword evidence="6" id="KW-1185">Reference proteome</keyword>
<name>A0A0B2W242_TOXCA</name>
<dbReference type="GO" id="GO:0005739">
    <property type="term" value="C:mitochondrion"/>
    <property type="evidence" value="ECO:0007669"/>
    <property type="project" value="TreeGrafter"/>
</dbReference>
<evidence type="ECO:0000313" key="5">
    <source>
        <dbReference type="EMBL" id="KHN87230.1"/>
    </source>
</evidence>
<dbReference type="STRING" id="6265.A0A0B2W242"/>
<evidence type="ECO:0000256" key="2">
    <source>
        <dbReference type="ARBA" id="ARBA00022679"/>
    </source>
</evidence>
<evidence type="ECO:0000256" key="3">
    <source>
        <dbReference type="ARBA" id="ARBA00022691"/>
    </source>
</evidence>
<keyword evidence="1" id="KW-0489">Methyltransferase</keyword>
<dbReference type="InterPro" id="IPR007356">
    <property type="entry name" value="tRNA_m1G_MeTrfase_euk"/>
</dbReference>
<dbReference type="GO" id="GO:0097745">
    <property type="term" value="P:mitochondrial tRNA 5'-end processing"/>
    <property type="evidence" value="ECO:0007669"/>
    <property type="project" value="TreeGrafter"/>
</dbReference>
<protein>
    <submittedName>
        <fullName evidence="5">Uncharacterized protein C56G2.3</fullName>
    </submittedName>
</protein>
<dbReference type="GO" id="GO:0008168">
    <property type="term" value="F:methyltransferase activity"/>
    <property type="evidence" value="ECO:0007669"/>
    <property type="project" value="UniProtKB-KW"/>
</dbReference>
<gene>
    <name evidence="5" type="primary">C56G2.3</name>
    <name evidence="5" type="ORF">Tcan_13443</name>
</gene>
<evidence type="ECO:0000313" key="6">
    <source>
        <dbReference type="Proteomes" id="UP000031036"/>
    </source>
</evidence>
<evidence type="ECO:0000259" key="4">
    <source>
        <dbReference type="PROSITE" id="PS51675"/>
    </source>
</evidence>
<keyword evidence="2" id="KW-0808">Transferase</keyword>
<dbReference type="PROSITE" id="PS51675">
    <property type="entry name" value="SAM_MT_TRM10"/>
    <property type="match status" value="1"/>
</dbReference>
<proteinExistence type="predicted"/>